<dbReference type="PANTHER" id="PTHR36932">
    <property type="entry name" value="CAPSULAR POLYSACCHARIDE BIOSYNTHESIS PROTEIN"/>
    <property type="match status" value="1"/>
</dbReference>
<dbReference type="InterPro" id="IPR000873">
    <property type="entry name" value="AMP-dep_synth/lig_dom"/>
</dbReference>
<protein>
    <submittedName>
        <fullName evidence="2">AMP-binding protein</fullName>
    </submittedName>
</protein>
<keyword evidence="3" id="KW-1185">Reference proteome</keyword>
<dbReference type="Gene3D" id="3.40.50.12780">
    <property type="entry name" value="N-terminal domain of ligase-like"/>
    <property type="match status" value="1"/>
</dbReference>
<reference evidence="2 3" key="1">
    <citation type="submission" date="2019-12" db="EMBL/GenBank/DDBJ databases">
        <title>Novel species isolated from a subtropical stream in China.</title>
        <authorList>
            <person name="Lu H."/>
        </authorList>
    </citation>
    <scope>NUCLEOTIDE SEQUENCE [LARGE SCALE GENOMIC DNA]</scope>
    <source>
        <strain evidence="2 3">DS3</strain>
    </source>
</reference>
<dbReference type="InterPro" id="IPR053158">
    <property type="entry name" value="CapK_Type1_Caps_Biosynth"/>
</dbReference>
<dbReference type="Proteomes" id="UP000448575">
    <property type="component" value="Unassembled WGS sequence"/>
</dbReference>
<dbReference type="SUPFAM" id="SSF56801">
    <property type="entry name" value="Acetyl-CoA synthetase-like"/>
    <property type="match status" value="1"/>
</dbReference>
<evidence type="ECO:0000259" key="1">
    <source>
        <dbReference type="Pfam" id="PF00501"/>
    </source>
</evidence>
<dbReference type="PANTHER" id="PTHR36932:SF1">
    <property type="entry name" value="CAPSULAR POLYSACCHARIDE BIOSYNTHESIS PROTEIN"/>
    <property type="match status" value="1"/>
</dbReference>
<comment type="caution">
    <text evidence="2">The sequence shown here is derived from an EMBL/GenBank/DDBJ whole genome shotgun (WGS) entry which is preliminary data.</text>
</comment>
<dbReference type="RefSeq" id="WP_161028177.1">
    <property type="nucleotide sequence ID" value="NZ_WWCJ01000026.1"/>
</dbReference>
<feature type="domain" description="AMP-dependent synthetase/ligase" evidence="1">
    <location>
        <begin position="197"/>
        <end position="311"/>
    </location>
</feature>
<organism evidence="2 3">
    <name type="scientific">Pseudoduganella guangdongensis</name>
    <dbReference type="NCBI Taxonomy" id="2692179"/>
    <lineage>
        <taxon>Bacteria</taxon>
        <taxon>Pseudomonadati</taxon>
        <taxon>Pseudomonadota</taxon>
        <taxon>Betaproteobacteria</taxon>
        <taxon>Burkholderiales</taxon>
        <taxon>Oxalobacteraceae</taxon>
        <taxon>Telluria group</taxon>
        <taxon>Pseudoduganella</taxon>
    </lineage>
</organism>
<dbReference type="Pfam" id="PF00501">
    <property type="entry name" value="AMP-binding"/>
    <property type="match status" value="1"/>
</dbReference>
<accession>A0A6N9HPS3</accession>
<proteinExistence type="predicted"/>
<dbReference type="EMBL" id="WWCJ01000026">
    <property type="protein sequence ID" value="MYN05233.1"/>
    <property type="molecule type" value="Genomic_DNA"/>
</dbReference>
<name>A0A6N9HPS3_9BURK</name>
<evidence type="ECO:0000313" key="2">
    <source>
        <dbReference type="EMBL" id="MYN05233.1"/>
    </source>
</evidence>
<gene>
    <name evidence="2" type="ORF">GTP41_24360</name>
</gene>
<dbReference type="InterPro" id="IPR042099">
    <property type="entry name" value="ANL_N_sf"/>
</dbReference>
<evidence type="ECO:0000313" key="3">
    <source>
        <dbReference type="Proteomes" id="UP000448575"/>
    </source>
</evidence>
<dbReference type="AlphaFoldDB" id="A0A6N9HPS3"/>
<sequence>MIYTALVSGVLFPLHEKLKKHSSVAVRRHMEQTQYWPLPKLQQLQQERLRALLLHAQQHVPYYRDAFARIGFDAARDFQGIPDLVRLPLLDKAVIRANIETLKADNAQNLVRYNTGGSTGAPLTFYVGRHRISHDVAAKWRATRWWNVDIGDREIVIWGSSIELSAQDRVRMVRDTLMRTELLSAFATTESGLDGHVERIRQRKPKMLFGYPTVLARIAAHAEDKGIRMDHLGIRVAFVTSECLYQPQREQIERVFGCPVANGYGGRDAGFIAHQCPAGKLHITSEDIVIEVLDPEGRQLPPGESGEIVVTHLQSGDFPFIRYRTGDVGALDSEPCSCGRTLPVLKEIHGRTTDFLINQDGTLIHSAALAYIMRDLPEVRAFKVIQETLDWTRVQIVYDGQFNERARQGIEAGFHARMGKAVKIDVELVPEILPEKSGKYRYCVTKLETPWNALTK</sequence>